<organism evidence="2 3">
    <name type="scientific">Teratosphaeria nubilosa</name>
    <dbReference type="NCBI Taxonomy" id="161662"/>
    <lineage>
        <taxon>Eukaryota</taxon>
        <taxon>Fungi</taxon>
        <taxon>Dikarya</taxon>
        <taxon>Ascomycota</taxon>
        <taxon>Pezizomycotina</taxon>
        <taxon>Dothideomycetes</taxon>
        <taxon>Dothideomycetidae</taxon>
        <taxon>Mycosphaerellales</taxon>
        <taxon>Teratosphaeriaceae</taxon>
        <taxon>Teratosphaeria</taxon>
    </lineage>
</organism>
<dbReference type="AlphaFoldDB" id="A0A6G1LG36"/>
<feature type="transmembrane region" description="Helical" evidence="1">
    <location>
        <begin position="235"/>
        <end position="264"/>
    </location>
</feature>
<evidence type="ECO:0000256" key="1">
    <source>
        <dbReference type="SAM" id="Phobius"/>
    </source>
</evidence>
<evidence type="ECO:0000313" key="3">
    <source>
        <dbReference type="Proteomes" id="UP000799436"/>
    </source>
</evidence>
<accession>A0A6G1LG36</accession>
<proteinExistence type="predicted"/>
<feature type="transmembrane region" description="Helical" evidence="1">
    <location>
        <begin position="205"/>
        <end position="229"/>
    </location>
</feature>
<dbReference type="OrthoDB" id="10615696at2759"/>
<dbReference type="EMBL" id="ML995821">
    <property type="protein sequence ID" value="KAF2771124.1"/>
    <property type="molecule type" value="Genomic_DNA"/>
</dbReference>
<keyword evidence="1" id="KW-1133">Transmembrane helix</keyword>
<name>A0A6G1LG36_9PEZI</name>
<reference evidence="2" key="1">
    <citation type="journal article" date="2020" name="Stud. Mycol.">
        <title>101 Dothideomycetes genomes: a test case for predicting lifestyles and emergence of pathogens.</title>
        <authorList>
            <person name="Haridas S."/>
            <person name="Albert R."/>
            <person name="Binder M."/>
            <person name="Bloem J."/>
            <person name="Labutti K."/>
            <person name="Salamov A."/>
            <person name="Andreopoulos B."/>
            <person name="Baker S."/>
            <person name="Barry K."/>
            <person name="Bills G."/>
            <person name="Bluhm B."/>
            <person name="Cannon C."/>
            <person name="Castanera R."/>
            <person name="Culley D."/>
            <person name="Daum C."/>
            <person name="Ezra D."/>
            <person name="Gonzalez J."/>
            <person name="Henrissat B."/>
            <person name="Kuo A."/>
            <person name="Liang C."/>
            <person name="Lipzen A."/>
            <person name="Lutzoni F."/>
            <person name="Magnuson J."/>
            <person name="Mondo S."/>
            <person name="Nolan M."/>
            <person name="Ohm R."/>
            <person name="Pangilinan J."/>
            <person name="Park H.-J."/>
            <person name="Ramirez L."/>
            <person name="Alfaro M."/>
            <person name="Sun H."/>
            <person name="Tritt A."/>
            <person name="Yoshinaga Y."/>
            <person name="Zwiers L.-H."/>
            <person name="Turgeon B."/>
            <person name="Goodwin S."/>
            <person name="Spatafora J."/>
            <person name="Crous P."/>
            <person name="Grigoriev I."/>
        </authorList>
    </citation>
    <scope>NUCLEOTIDE SEQUENCE</scope>
    <source>
        <strain evidence="2">CBS 116005</strain>
    </source>
</reference>
<protein>
    <submittedName>
        <fullName evidence="2">Uncharacterized protein</fullName>
    </submittedName>
</protein>
<sequence>MSSHHKEVPRSEMLYHGTSTRDRLAEALQDGWSMSTDLAQLEKGRGIFAPADFGSLYHRRSRLGAWTEERKTETLAFVEKVYGRSSSCGFIFGRSLLIVFGVLDKPPTLHDFLWQAAPTVLSCAYLFALSAQLIAYFGLPRWLTFGYEIGPWLPTDPDESLFVEGPGSWPIWVHEWRRWLGVIFSSSCSVWTVERKADTLNIVRGVRITLIVTGLIIGHLLSILIFLKGSDHQRAIFMCFSMPMMTCCGWLFAIFAELLAYFGLPKWLTFGYKLGGSLPVDPDESLIVEGGEFGRCRYAR</sequence>
<keyword evidence="1" id="KW-0812">Transmembrane</keyword>
<evidence type="ECO:0000313" key="2">
    <source>
        <dbReference type="EMBL" id="KAF2771124.1"/>
    </source>
</evidence>
<keyword evidence="1" id="KW-0472">Membrane</keyword>
<feature type="transmembrane region" description="Helical" evidence="1">
    <location>
        <begin position="81"/>
        <end position="103"/>
    </location>
</feature>
<feature type="transmembrane region" description="Helical" evidence="1">
    <location>
        <begin position="115"/>
        <end position="139"/>
    </location>
</feature>
<gene>
    <name evidence="2" type="ORF">EJ03DRAFT_45841</name>
</gene>
<dbReference type="Proteomes" id="UP000799436">
    <property type="component" value="Unassembled WGS sequence"/>
</dbReference>
<keyword evidence="3" id="KW-1185">Reference proteome</keyword>